<dbReference type="EMBL" id="BAND01000099">
    <property type="protein sequence ID" value="GAJ30045.1"/>
    <property type="molecule type" value="Genomic_DNA"/>
</dbReference>
<evidence type="ECO:0008006" key="3">
    <source>
        <dbReference type="Google" id="ProtNLM"/>
    </source>
</evidence>
<gene>
    <name evidence="1" type="ORF">Amme_100_008</name>
</gene>
<comment type="caution">
    <text evidence="1">The sequence shown here is derived from an EMBL/GenBank/DDBJ whole genome shotgun (WGS) entry which is preliminary data.</text>
</comment>
<reference evidence="2" key="1">
    <citation type="journal article" date="2014" name="FEMS Microbiol. Lett.">
        <title>Draft Genomic DNA Sequence of the Facultatively Methylotrophic Bacterium Acidomonas methanolica type strain MB58.</title>
        <authorList>
            <person name="Higashiura N."/>
            <person name="Hadano H."/>
            <person name="Hirakawa H."/>
            <person name="Matsutani M."/>
            <person name="Takabe S."/>
            <person name="Matsushita K."/>
            <person name="Azuma Y."/>
        </authorList>
    </citation>
    <scope>NUCLEOTIDE SEQUENCE [LARGE SCALE GENOMIC DNA]</scope>
    <source>
        <strain evidence="2">MB58</strain>
    </source>
</reference>
<dbReference type="AlphaFoldDB" id="A0A023D8K0"/>
<dbReference type="RefSeq" id="WP_042060593.1">
    <property type="nucleotide sequence ID" value="NZ_BAND01000099.1"/>
</dbReference>
<proteinExistence type="predicted"/>
<organism evidence="1 2">
    <name type="scientific">Acidomonas methanolica NBRC 104435</name>
    <dbReference type="NCBI Taxonomy" id="1231351"/>
    <lineage>
        <taxon>Bacteria</taxon>
        <taxon>Pseudomonadati</taxon>
        <taxon>Pseudomonadota</taxon>
        <taxon>Alphaproteobacteria</taxon>
        <taxon>Acetobacterales</taxon>
        <taxon>Acetobacteraceae</taxon>
        <taxon>Acidomonas</taxon>
    </lineage>
</organism>
<dbReference type="SUPFAM" id="SSF54593">
    <property type="entry name" value="Glyoxalase/Bleomycin resistance protein/Dihydroxybiphenyl dioxygenase"/>
    <property type="match status" value="1"/>
</dbReference>
<dbReference type="Gene3D" id="3.10.180.10">
    <property type="entry name" value="2,3-Dihydroxybiphenyl 1,2-Dioxygenase, domain 1"/>
    <property type="match status" value="1"/>
</dbReference>
<sequence length="117" mass="13005">MKTNGIDGILIETHNWGSSVAFWQDLGFELELETDHHSGRLRHPSGGPYIFIAERPHDHPLQIVLGVAIPDSARFAQPRGSTVVQPFEKQHWPALQMLLADPDGRQLAVEAPLPEAK</sequence>
<reference evidence="1 2" key="2">
    <citation type="journal article" date="2014" name="FEMS Microbiol. Lett.">
        <title>Draft genomic DNA sequence of the facultatively methylotrophic bacterium Acidomonas methanolica type strain MB58.</title>
        <authorList>
            <person name="Higashiura N."/>
            <person name="Hadano H."/>
            <person name="Hirakawa H."/>
            <person name="Matsutani M."/>
            <person name="Takabe S."/>
            <person name="Matsushita K."/>
            <person name="Azuma Y."/>
        </authorList>
    </citation>
    <scope>NUCLEOTIDE SEQUENCE [LARGE SCALE GENOMIC DNA]</scope>
    <source>
        <strain evidence="1 2">MB58</strain>
    </source>
</reference>
<evidence type="ECO:0000313" key="1">
    <source>
        <dbReference type="EMBL" id="GAJ30045.1"/>
    </source>
</evidence>
<dbReference type="OrthoDB" id="485032at2"/>
<accession>A0A023D8K0</accession>
<protein>
    <recommendedName>
        <fullName evidence="3">Glyoxalase</fullName>
    </recommendedName>
</protein>
<keyword evidence="2" id="KW-1185">Reference proteome</keyword>
<dbReference type="InterPro" id="IPR029068">
    <property type="entry name" value="Glyas_Bleomycin-R_OHBP_Dase"/>
</dbReference>
<name>A0A023D8K0_ACIMT</name>
<dbReference type="Proteomes" id="UP000019760">
    <property type="component" value="Unassembled WGS sequence"/>
</dbReference>
<evidence type="ECO:0000313" key="2">
    <source>
        <dbReference type="Proteomes" id="UP000019760"/>
    </source>
</evidence>